<gene>
    <name evidence="1" type="ORF">QK289_04070</name>
</gene>
<sequence length="114" mass="12509">MKETNTQEVLVDATQEPIEKKEGVIVFKKPYVFEGTTFTHIDLSGIDELTGEDLLEADRVFTAGGNMAAIPELSMGYAFAIAANVLKQPTQFFDKLPAKEAILVKNTVITFLNA</sequence>
<keyword evidence="2" id="KW-1185">Reference proteome</keyword>
<proteinExistence type="predicted"/>
<organism evidence="1 2">
    <name type="scientific">Exiguobacterium antarcticum</name>
    <dbReference type="NCBI Taxonomy" id="132920"/>
    <lineage>
        <taxon>Bacteria</taxon>
        <taxon>Bacillati</taxon>
        <taxon>Bacillota</taxon>
        <taxon>Bacilli</taxon>
        <taxon>Bacillales</taxon>
        <taxon>Bacillales Family XII. Incertae Sedis</taxon>
        <taxon>Exiguobacterium</taxon>
    </lineage>
</organism>
<name>A0ABT6QZR4_9BACL</name>
<dbReference type="EMBL" id="JASBQV010000004">
    <property type="protein sequence ID" value="MDI3234174.1"/>
    <property type="molecule type" value="Genomic_DNA"/>
</dbReference>
<dbReference type="RefSeq" id="WP_282354716.1">
    <property type="nucleotide sequence ID" value="NZ_JASBQV010000004.1"/>
</dbReference>
<reference evidence="1 2" key="1">
    <citation type="submission" date="2023-04" db="EMBL/GenBank/DDBJ databases">
        <title>Antarctic isolates genomes.</title>
        <authorList>
            <person name="Dimov S.G."/>
        </authorList>
    </citation>
    <scope>NUCLEOTIDE SEQUENCE [LARGE SCALE GENOMIC DNA]</scope>
    <source>
        <strain evidence="1 2">AL19</strain>
    </source>
</reference>
<accession>A0ABT6QZR4</accession>
<comment type="caution">
    <text evidence="1">The sequence shown here is derived from an EMBL/GenBank/DDBJ whole genome shotgun (WGS) entry which is preliminary data.</text>
</comment>
<evidence type="ECO:0000313" key="1">
    <source>
        <dbReference type="EMBL" id="MDI3234174.1"/>
    </source>
</evidence>
<protein>
    <submittedName>
        <fullName evidence="1">Phage tail assembly protein</fullName>
    </submittedName>
</protein>
<evidence type="ECO:0000313" key="2">
    <source>
        <dbReference type="Proteomes" id="UP001243286"/>
    </source>
</evidence>
<dbReference type="Proteomes" id="UP001243286">
    <property type="component" value="Unassembled WGS sequence"/>
</dbReference>